<comment type="subunit">
    <text evidence="7">Monomer.</text>
</comment>
<dbReference type="STRING" id="1069081.SAMN05660197_0855"/>
<feature type="binding site" evidence="7">
    <location>
        <position position="61"/>
    </location>
    <ligand>
        <name>tRNA</name>
        <dbReference type="ChEBI" id="CHEBI:17843"/>
    </ligand>
</feature>
<dbReference type="EMBL" id="FWWZ01000001">
    <property type="protein sequence ID" value="SMC09059.1"/>
    <property type="molecule type" value="Genomic_DNA"/>
</dbReference>
<evidence type="ECO:0000256" key="6">
    <source>
        <dbReference type="ARBA" id="ARBA00050038"/>
    </source>
</evidence>
<feature type="active site" description="Proton acceptor" evidence="7">
    <location>
        <position position="19"/>
    </location>
</feature>
<dbReference type="Gene3D" id="3.40.50.1470">
    <property type="entry name" value="Peptidyl-tRNA hydrolase"/>
    <property type="match status" value="1"/>
</dbReference>
<dbReference type="HAMAP" id="MF_00083">
    <property type="entry name" value="Pept_tRNA_hydro_bact"/>
    <property type="match status" value="1"/>
</dbReference>
<dbReference type="NCBIfam" id="TIGR00447">
    <property type="entry name" value="pth"/>
    <property type="match status" value="1"/>
</dbReference>
<name>A0A1W1WS75_9BACT</name>
<dbReference type="PROSITE" id="PS01196">
    <property type="entry name" value="PEPT_TRNA_HYDROL_2"/>
    <property type="match status" value="1"/>
</dbReference>
<dbReference type="InterPro" id="IPR036416">
    <property type="entry name" value="Pept_tRNA_hydro_sf"/>
</dbReference>
<dbReference type="PANTHER" id="PTHR17224">
    <property type="entry name" value="PEPTIDYL-TRNA HYDROLASE"/>
    <property type="match status" value="1"/>
</dbReference>
<dbReference type="Pfam" id="PF01195">
    <property type="entry name" value="Pept_tRNA_hydro"/>
    <property type="match status" value="1"/>
</dbReference>
<evidence type="ECO:0000256" key="7">
    <source>
        <dbReference type="HAMAP-Rule" id="MF_00083"/>
    </source>
</evidence>
<evidence type="ECO:0000256" key="8">
    <source>
        <dbReference type="RuleBase" id="RU000673"/>
    </source>
</evidence>
<dbReference type="PANTHER" id="PTHR17224:SF1">
    <property type="entry name" value="PEPTIDYL-TRNA HYDROLASE"/>
    <property type="match status" value="1"/>
</dbReference>
<dbReference type="GO" id="GO:0006515">
    <property type="term" value="P:protein quality control for misfolded or incompletely synthesized proteins"/>
    <property type="evidence" value="ECO:0007669"/>
    <property type="project" value="UniProtKB-UniRule"/>
</dbReference>
<dbReference type="AlphaFoldDB" id="A0A1W1WS75"/>
<dbReference type="GO" id="GO:0005737">
    <property type="term" value="C:cytoplasm"/>
    <property type="evidence" value="ECO:0007669"/>
    <property type="project" value="UniProtKB-SubCell"/>
</dbReference>
<keyword evidence="11" id="KW-1185">Reference proteome</keyword>
<evidence type="ECO:0000256" key="3">
    <source>
        <dbReference type="ARBA" id="ARBA00022801"/>
    </source>
</evidence>
<feature type="site" description="Discriminates between blocked and unblocked aminoacyl-tRNA" evidence="7">
    <location>
        <position position="9"/>
    </location>
</feature>
<evidence type="ECO:0000256" key="5">
    <source>
        <dbReference type="ARBA" id="ARBA00038063"/>
    </source>
</evidence>
<dbReference type="OrthoDB" id="9800507at2"/>
<keyword evidence="2 7" id="KW-0820">tRNA-binding</keyword>
<accession>A0A1W1WS75</accession>
<dbReference type="InterPro" id="IPR018171">
    <property type="entry name" value="Pept_tRNA_hydro_CS"/>
</dbReference>
<comment type="catalytic activity">
    <reaction evidence="7 8">
        <text>an N-acyl-L-alpha-aminoacyl-tRNA + H2O = an N-acyl-L-amino acid + a tRNA + H(+)</text>
        <dbReference type="Rhea" id="RHEA:54448"/>
        <dbReference type="Rhea" id="RHEA-COMP:10123"/>
        <dbReference type="Rhea" id="RHEA-COMP:13883"/>
        <dbReference type="ChEBI" id="CHEBI:15377"/>
        <dbReference type="ChEBI" id="CHEBI:15378"/>
        <dbReference type="ChEBI" id="CHEBI:59874"/>
        <dbReference type="ChEBI" id="CHEBI:78442"/>
        <dbReference type="ChEBI" id="CHEBI:138191"/>
        <dbReference type="EC" id="3.1.1.29"/>
    </reaction>
</comment>
<evidence type="ECO:0000313" key="10">
    <source>
        <dbReference type="EMBL" id="SMC09059.1"/>
    </source>
</evidence>
<dbReference type="RefSeq" id="WP_084275310.1">
    <property type="nucleotide sequence ID" value="NZ_AP026671.1"/>
</dbReference>
<reference evidence="11" key="1">
    <citation type="submission" date="2017-04" db="EMBL/GenBank/DDBJ databases">
        <authorList>
            <person name="Varghese N."/>
            <person name="Submissions S."/>
        </authorList>
    </citation>
    <scope>NUCLEOTIDE SEQUENCE [LARGE SCALE GENOMIC DNA]</scope>
    <source>
        <strain evidence="11">DSM 16512</strain>
    </source>
</reference>
<protein>
    <recommendedName>
        <fullName evidence="6 7">Peptidyl-tRNA hydrolase</fullName>
        <shortName evidence="7">Pth</shortName>
        <ecNumber evidence="1 7">3.1.1.29</ecNumber>
    </recommendedName>
</protein>
<gene>
    <name evidence="7" type="primary">pth</name>
    <name evidence="10" type="ORF">SAMN05660197_0855</name>
</gene>
<dbReference type="GO" id="GO:0072344">
    <property type="term" value="P:rescue of stalled ribosome"/>
    <property type="evidence" value="ECO:0007669"/>
    <property type="project" value="UniProtKB-UniRule"/>
</dbReference>
<keyword evidence="3 7" id="KW-0378">Hydrolase</keyword>
<dbReference type="InterPro" id="IPR001328">
    <property type="entry name" value="Pept_tRNA_hydro"/>
</dbReference>
<dbReference type="PROSITE" id="PS01195">
    <property type="entry name" value="PEPT_TRNA_HYDROL_1"/>
    <property type="match status" value="1"/>
</dbReference>
<keyword evidence="4 7" id="KW-0694">RNA-binding</keyword>
<feature type="binding site" evidence="7">
    <location>
        <position position="63"/>
    </location>
    <ligand>
        <name>tRNA</name>
        <dbReference type="ChEBI" id="CHEBI:17843"/>
    </ligand>
</feature>
<comment type="similarity">
    <text evidence="5 7 9">Belongs to the PTH family.</text>
</comment>
<feature type="site" description="Stabilizes the basic form of H active site to accept a proton" evidence="7">
    <location>
        <position position="88"/>
    </location>
</feature>
<dbReference type="GO" id="GO:0000049">
    <property type="term" value="F:tRNA binding"/>
    <property type="evidence" value="ECO:0007669"/>
    <property type="project" value="UniProtKB-UniRule"/>
</dbReference>
<proteinExistence type="inferred from homology"/>
<dbReference type="FunFam" id="3.40.50.1470:FF:000001">
    <property type="entry name" value="Peptidyl-tRNA hydrolase"/>
    <property type="match status" value="1"/>
</dbReference>
<dbReference type="GO" id="GO:0004045">
    <property type="term" value="F:peptidyl-tRNA hydrolase activity"/>
    <property type="evidence" value="ECO:0007669"/>
    <property type="project" value="UniProtKB-UniRule"/>
</dbReference>
<comment type="function">
    <text evidence="7">Hydrolyzes ribosome-free peptidyl-tRNAs (with 1 or more amino acids incorporated), which drop off the ribosome during protein synthesis, or as a result of ribosome stalling.</text>
</comment>
<dbReference type="SUPFAM" id="SSF53178">
    <property type="entry name" value="Peptidyl-tRNA hydrolase-like"/>
    <property type="match status" value="1"/>
</dbReference>
<dbReference type="CDD" id="cd00462">
    <property type="entry name" value="PTH"/>
    <property type="match status" value="1"/>
</dbReference>
<evidence type="ECO:0000313" key="11">
    <source>
        <dbReference type="Proteomes" id="UP000192602"/>
    </source>
</evidence>
<organism evidence="10 11">
    <name type="scientific">Nitratiruptor tergarcus DSM 16512</name>
    <dbReference type="NCBI Taxonomy" id="1069081"/>
    <lineage>
        <taxon>Bacteria</taxon>
        <taxon>Pseudomonadati</taxon>
        <taxon>Campylobacterota</taxon>
        <taxon>Epsilonproteobacteria</taxon>
        <taxon>Nautiliales</taxon>
        <taxon>Nitratiruptoraceae</taxon>
        <taxon>Nitratiruptor</taxon>
    </lineage>
</organism>
<keyword evidence="7" id="KW-0963">Cytoplasm</keyword>
<evidence type="ECO:0000256" key="2">
    <source>
        <dbReference type="ARBA" id="ARBA00022555"/>
    </source>
</evidence>
<evidence type="ECO:0000256" key="9">
    <source>
        <dbReference type="RuleBase" id="RU004320"/>
    </source>
</evidence>
<comment type="subcellular location">
    <subcellularLocation>
        <location evidence="7">Cytoplasm</location>
    </subcellularLocation>
</comment>
<dbReference type="Proteomes" id="UP000192602">
    <property type="component" value="Unassembled WGS sequence"/>
</dbReference>
<sequence>MHLIVGLGNPGSEYALNRHNVGFMVVDELIHRLEPAKINKASFKGELFRHKNIFLLKPLTYMNRSGESVAAVKNFYKIALDDIIVIHDDLDLGLGALRFKKGGSSGGHNGLKSLDSSIGQDYLRIRFGIGRPSSKEEVIKYVLSNFTPKELECIRPSLQKAADAALALTKEDLDSVRSRYSQKPLKCD</sequence>
<feature type="binding site" evidence="7">
    <location>
        <position position="14"/>
    </location>
    <ligand>
        <name>tRNA</name>
        <dbReference type="ChEBI" id="CHEBI:17843"/>
    </ligand>
</feature>
<comment type="function">
    <text evidence="7">Catalyzes the release of premature peptidyl moieties from peptidyl-tRNA molecules trapped in stalled 50S ribosomal subunits, and thus maintains levels of free tRNAs and 50S ribosomes.</text>
</comment>
<evidence type="ECO:0000256" key="4">
    <source>
        <dbReference type="ARBA" id="ARBA00022884"/>
    </source>
</evidence>
<feature type="binding site" evidence="7">
    <location>
        <position position="109"/>
    </location>
    <ligand>
        <name>tRNA</name>
        <dbReference type="ChEBI" id="CHEBI:17843"/>
    </ligand>
</feature>
<dbReference type="EC" id="3.1.1.29" evidence="1 7"/>
<evidence type="ECO:0000256" key="1">
    <source>
        <dbReference type="ARBA" id="ARBA00013260"/>
    </source>
</evidence>